<dbReference type="PROSITE" id="PS51257">
    <property type="entry name" value="PROKAR_LIPOPROTEIN"/>
    <property type="match status" value="1"/>
</dbReference>
<dbReference type="Proteomes" id="UP000368418">
    <property type="component" value="Unassembled WGS sequence"/>
</dbReference>
<comment type="caution">
    <text evidence="1">The sequence shown here is derived from an EMBL/GenBank/DDBJ whole genome shotgun (WGS) entry which is preliminary data.</text>
</comment>
<protein>
    <recommendedName>
        <fullName evidence="3">Lipoprotein</fullName>
    </recommendedName>
</protein>
<evidence type="ECO:0008006" key="3">
    <source>
        <dbReference type="Google" id="ProtNLM"/>
    </source>
</evidence>
<organism evidence="1 2">
    <name type="scientific">Bacteroides caccae</name>
    <dbReference type="NCBI Taxonomy" id="47678"/>
    <lineage>
        <taxon>Bacteria</taxon>
        <taxon>Pseudomonadati</taxon>
        <taxon>Bacteroidota</taxon>
        <taxon>Bacteroidia</taxon>
        <taxon>Bacteroidales</taxon>
        <taxon>Bacteroidaceae</taxon>
        <taxon>Bacteroides</taxon>
    </lineage>
</organism>
<accession>A0A9P4A222</accession>
<reference evidence="1 2" key="1">
    <citation type="journal article" date="2019" name="Nat. Med.">
        <title>A library of human gut bacterial isolates paired with longitudinal multiomics data enables mechanistic microbiome research.</title>
        <authorList>
            <person name="Poyet M."/>
            <person name="Groussin M."/>
            <person name="Gibbons S.M."/>
            <person name="Avila-Pacheco J."/>
            <person name="Jiang X."/>
            <person name="Kearney S.M."/>
            <person name="Perrotta A.R."/>
            <person name="Berdy B."/>
            <person name="Zhao S."/>
            <person name="Lieberman T.D."/>
            <person name="Swanson P.K."/>
            <person name="Smith M."/>
            <person name="Roesemann S."/>
            <person name="Alexander J.E."/>
            <person name="Rich S.A."/>
            <person name="Livny J."/>
            <person name="Vlamakis H."/>
            <person name="Clish C."/>
            <person name="Bullock K."/>
            <person name="Deik A."/>
            <person name="Scott J."/>
            <person name="Pierce K.A."/>
            <person name="Xavier R.J."/>
            <person name="Alm E.J."/>
        </authorList>
    </citation>
    <scope>NUCLEOTIDE SEQUENCE [LARGE SCALE GENOMIC DNA]</scope>
    <source>
        <strain evidence="1 2">BIOML-A19</strain>
    </source>
</reference>
<proteinExistence type="predicted"/>
<name>A0A9P4A222_9BACE</name>
<dbReference type="RefSeq" id="WP_149883005.1">
    <property type="nucleotide sequence ID" value="NZ_JABFHR010000009.1"/>
</dbReference>
<evidence type="ECO:0000313" key="1">
    <source>
        <dbReference type="EMBL" id="KAA5491392.1"/>
    </source>
</evidence>
<gene>
    <name evidence="1" type="ORF">F2Y31_22890</name>
</gene>
<sequence>MKYSYMSLLYLFFLLGSCGVPTFISGKYKGKNPHVFVFSEDSTFRYECHDVWYSESFGRWRKAGNVICLTSFQQRDRMPVEYMKTENSQSKGIVKVKINASDNPERDYICFPYVNGVPFFSEESLDIPPRGSYSFNVKELVDSISFVVAKRPFILRGTGYKMTYDDVRTDIIYPHLLAGETLEVTVNIVDSLFGYRFFKNEGLKLKNKKIIFQNKGNKYKLYLTK</sequence>
<dbReference type="AlphaFoldDB" id="A0A9P4A222"/>
<dbReference type="EMBL" id="VVYD01000055">
    <property type="protein sequence ID" value="KAA5491392.1"/>
    <property type="molecule type" value="Genomic_DNA"/>
</dbReference>
<evidence type="ECO:0000313" key="2">
    <source>
        <dbReference type="Proteomes" id="UP000368418"/>
    </source>
</evidence>